<dbReference type="InterPro" id="IPR008271">
    <property type="entry name" value="Ser/Thr_kinase_AS"/>
</dbReference>
<dbReference type="InterPro" id="IPR017441">
    <property type="entry name" value="Protein_kinase_ATP_BS"/>
</dbReference>
<dbReference type="PANTHER" id="PTHR43289:SF6">
    <property type="entry name" value="SERINE_THREONINE-PROTEIN KINASE NEKL-3"/>
    <property type="match status" value="1"/>
</dbReference>
<accession>A0A5C6C937</accession>
<comment type="caution">
    <text evidence="8">The sequence shown here is derived from an EMBL/GenBank/DDBJ whole genome shotgun (WGS) entry which is preliminary data.</text>
</comment>
<keyword evidence="2 5" id="KW-0547">Nucleotide-binding</keyword>
<dbReference type="InterPro" id="IPR041916">
    <property type="entry name" value="Anti_sigma_zinc_sf"/>
</dbReference>
<dbReference type="PANTHER" id="PTHR43289">
    <property type="entry name" value="MITOGEN-ACTIVATED PROTEIN KINASE KINASE KINASE 20-RELATED"/>
    <property type="match status" value="1"/>
</dbReference>
<evidence type="ECO:0000256" key="1">
    <source>
        <dbReference type="ARBA" id="ARBA00022679"/>
    </source>
</evidence>
<dbReference type="Pfam" id="PF00069">
    <property type="entry name" value="Pkinase"/>
    <property type="match status" value="1"/>
</dbReference>
<proteinExistence type="predicted"/>
<dbReference type="EMBL" id="SJPU01000001">
    <property type="protein sequence ID" value="TWU19279.1"/>
    <property type="molecule type" value="Genomic_DNA"/>
</dbReference>
<dbReference type="AlphaFoldDB" id="A0A5C6C937"/>
<dbReference type="Proteomes" id="UP000319908">
    <property type="component" value="Unassembled WGS sequence"/>
</dbReference>
<sequence>MTQTPTRCPPIQVLQDYVLGRLPDDASDEMFTHVRECEACSAELETIDDGGDSLIGSLHSPDPWVGFADEPACDLAVARLLGTLTTDPAPDLTQPHLPQRIGVYEILRPLGRGGMGRVYLARHTKLGREVALKVLATHRLGDPQMGQRFEAEMRAVGRLSHPNIVTAHDAREVEGTAVLVTEFIDGLDLGMLVNTVGPLRVADACQIVSRVAVALAYSNEQGFVHRDVKPSNIMLSRSGEVKPLDLGLARLQHGDPDQMEITGTGQTMGTADYISPEQVTDSRSVDIRGDIYSLGCTLMKLLTGEAPFANDAFPTPFAKMTAHVSASPPRLSEWLPDAEKGLVSLVDSMLEKDPNKRPQSPMHVAERLLAFTEGSDLPRLGTTDPTGSTEAKTQRPTAARPQAERRRSDRSFLQRQSVCLGDRIKLRTDRMGKTVRTRHNGQADC</sequence>
<dbReference type="PROSITE" id="PS50011">
    <property type="entry name" value="PROTEIN_KINASE_DOM"/>
    <property type="match status" value="1"/>
</dbReference>
<evidence type="ECO:0000256" key="4">
    <source>
        <dbReference type="ARBA" id="ARBA00022840"/>
    </source>
</evidence>
<evidence type="ECO:0000256" key="3">
    <source>
        <dbReference type="ARBA" id="ARBA00022777"/>
    </source>
</evidence>
<dbReference type="InterPro" id="IPR000719">
    <property type="entry name" value="Prot_kinase_dom"/>
</dbReference>
<keyword evidence="3 8" id="KW-0418">Kinase</keyword>
<dbReference type="Gene3D" id="1.10.10.1320">
    <property type="entry name" value="Anti-sigma factor, zinc-finger domain"/>
    <property type="match status" value="1"/>
</dbReference>
<reference evidence="8 9" key="1">
    <citation type="journal article" date="2020" name="Antonie Van Leeuwenhoek">
        <title>Rhodopirellula heiligendammensis sp. nov., Rhodopirellula pilleata sp. nov., and Rhodopirellula solitaria sp. nov. isolated from natural or artificial marine surfaces in Northern Germany and California, USA, and emended description of the genus Rhodopirellula.</title>
        <authorList>
            <person name="Kallscheuer N."/>
            <person name="Wiegand S."/>
            <person name="Jogler M."/>
            <person name="Boedeker C."/>
            <person name="Peeters S.H."/>
            <person name="Rast P."/>
            <person name="Heuer A."/>
            <person name="Jetten M.S.M."/>
            <person name="Rohde M."/>
            <person name="Jogler C."/>
        </authorList>
    </citation>
    <scope>NUCLEOTIDE SEQUENCE [LARGE SCALE GENOMIC DNA]</scope>
    <source>
        <strain evidence="8 9">Poly21</strain>
    </source>
</reference>
<dbReference type="CDD" id="cd14014">
    <property type="entry name" value="STKc_PknB_like"/>
    <property type="match status" value="1"/>
</dbReference>
<protein>
    <submittedName>
        <fullName evidence="8">Serine/threonine-protein kinase PknB</fullName>
        <ecNumber evidence="8">2.7.11.1</ecNumber>
    </submittedName>
</protein>
<organism evidence="8 9">
    <name type="scientific">Allorhodopirellula heiligendammensis</name>
    <dbReference type="NCBI Taxonomy" id="2714739"/>
    <lineage>
        <taxon>Bacteria</taxon>
        <taxon>Pseudomonadati</taxon>
        <taxon>Planctomycetota</taxon>
        <taxon>Planctomycetia</taxon>
        <taxon>Pirellulales</taxon>
        <taxon>Pirellulaceae</taxon>
        <taxon>Allorhodopirellula</taxon>
    </lineage>
</organism>
<keyword evidence="9" id="KW-1185">Reference proteome</keyword>
<dbReference type="SMART" id="SM00220">
    <property type="entry name" value="S_TKc"/>
    <property type="match status" value="1"/>
</dbReference>
<feature type="compositionally biased region" description="Polar residues" evidence="6">
    <location>
        <begin position="383"/>
        <end position="396"/>
    </location>
</feature>
<dbReference type="GO" id="GO:0005524">
    <property type="term" value="F:ATP binding"/>
    <property type="evidence" value="ECO:0007669"/>
    <property type="project" value="UniProtKB-UniRule"/>
</dbReference>
<name>A0A5C6C937_9BACT</name>
<dbReference type="SUPFAM" id="SSF56112">
    <property type="entry name" value="Protein kinase-like (PK-like)"/>
    <property type="match status" value="1"/>
</dbReference>
<keyword evidence="4 5" id="KW-0067">ATP-binding</keyword>
<dbReference type="PROSITE" id="PS00107">
    <property type="entry name" value="PROTEIN_KINASE_ATP"/>
    <property type="match status" value="1"/>
</dbReference>
<evidence type="ECO:0000256" key="6">
    <source>
        <dbReference type="SAM" id="MobiDB-lite"/>
    </source>
</evidence>
<gene>
    <name evidence="8" type="primary">pknB_5</name>
    <name evidence="8" type="ORF">Poly21_14510</name>
</gene>
<dbReference type="GO" id="GO:0004674">
    <property type="term" value="F:protein serine/threonine kinase activity"/>
    <property type="evidence" value="ECO:0007669"/>
    <property type="project" value="UniProtKB-EC"/>
</dbReference>
<feature type="domain" description="Protein kinase" evidence="7">
    <location>
        <begin position="104"/>
        <end position="369"/>
    </location>
</feature>
<dbReference type="EC" id="2.7.11.1" evidence="8"/>
<keyword evidence="1 8" id="KW-0808">Transferase</keyword>
<evidence type="ECO:0000259" key="7">
    <source>
        <dbReference type="PROSITE" id="PS50011"/>
    </source>
</evidence>
<evidence type="ECO:0000256" key="2">
    <source>
        <dbReference type="ARBA" id="ARBA00022741"/>
    </source>
</evidence>
<dbReference type="Gene3D" id="3.30.200.20">
    <property type="entry name" value="Phosphorylase Kinase, domain 1"/>
    <property type="match status" value="1"/>
</dbReference>
<evidence type="ECO:0000313" key="9">
    <source>
        <dbReference type="Proteomes" id="UP000319908"/>
    </source>
</evidence>
<feature type="binding site" evidence="5">
    <location>
        <position position="133"/>
    </location>
    <ligand>
        <name>ATP</name>
        <dbReference type="ChEBI" id="CHEBI:30616"/>
    </ligand>
</feature>
<dbReference type="InterPro" id="IPR011009">
    <property type="entry name" value="Kinase-like_dom_sf"/>
</dbReference>
<feature type="compositionally biased region" description="Basic and acidic residues" evidence="6">
    <location>
        <begin position="402"/>
        <end position="412"/>
    </location>
</feature>
<dbReference type="PROSITE" id="PS00108">
    <property type="entry name" value="PROTEIN_KINASE_ST"/>
    <property type="match status" value="1"/>
</dbReference>
<evidence type="ECO:0000313" key="8">
    <source>
        <dbReference type="EMBL" id="TWU19279.1"/>
    </source>
</evidence>
<feature type="region of interest" description="Disordered" evidence="6">
    <location>
        <begin position="373"/>
        <end position="414"/>
    </location>
</feature>
<dbReference type="Gene3D" id="1.10.510.10">
    <property type="entry name" value="Transferase(Phosphotransferase) domain 1"/>
    <property type="match status" value="1"/>
</dbReference>
<evidence type="ECO:0000256" key="5">
    <source>
        <dbReference type="PROSITE-ProRule" id="PRU10141"/>
    </source>
</evidence>